<dbReference type="Gene3D" id="1.10.1740.10">
    <property type="match status" value="1"/>
</dbReference>
<organism evidence="2 3">
    <name type="scientific">Mariniblastus fucicola</name>
    <dbReference type="NCBI Taxonomy" id="980251"/>
    <lineage>
        <taxon>Bacteria</taxon>
        <taxon>Pseudomonadati</taxon>
        <taxon>Planctomycetota</taxon>
        <taxon>Planctomycetia</taxon>
        <taxon>Pirellulales</taxon>
        <taxon>Pirellulaceae</taxon>
        <taxon>Mariniblastus</taxon>
    </lineage>
</organism>
<gene>
    <name evidence="2" type="ORF">MFFC18_08880</name>
</gene>
<dbReference type="Gene3D" id="1.10.10.60">
    <property type="entry name" value="Homeodomain-like"/>
    <property type="match status" value="1"/>
</dbReference>
<name>A0A5B9P8T9_9BACT</name>
<dbReference type="Proteomes" id="UP000322214">
    <property type="component" value="Chromosome"/>
</dbReference>
<feature type="domain" description="RNA polymerase sigma-70 ECF-like HTH" evidence="1">
    <location>
        <begin position="13"/>
        <end position="202"/>
    </location>
</feature>
<accession>A0A5B9P8T9</accession>
<protein>
    <submittedName>
        <fullName evidence="2">RNA polymerase sigma factor</fullName>
    </submittedName>
</protein>
<dbReference type="RefSeq" id="WP_075081932.1">
    <property type="nucleotide sequence ID" value="NZ_CP042912.1"/>
</dbReference>
<evidence type="ECO:0000313" key="2">
    <source>
        <dbReference type="EMBL" id="QEG21036.1"/>
    </source>
</evidence>
<dbReference type="EMBL" id="CP042912">
    <property type="protein sequence ID" value="QEG21036.1"/>
    <property type="molecule type" value="Genomic_DNA"/>
</dbReference>
<dbReference type="GO" id="GO:0003700">
    <property type="term" value="F:DNA-binding transcription factor activity"/>
    <property type="evidence" value="ECO:0007669"/>
    <property type="project" value="InterPro"/>
</dbReference>
<dbReference type="SUPFAM" id="SSF88946">
    <property type="entry name" value="Sigma2 domain of RNA polymerase sigma factors"/>
    <property type="match status" value="1"/>
</dbReference>
<dbReference type="InterPro" id="IPR013325">
    <property type="entry name" value="RNA_pol_sigma_r2"/>
</dbReference>
<dbReference type="InterPro" id="IPR013324">
    <property type="entry name" value="RNA_pol_sigma_r3/r4-like"/>
</dbReference>
<evidence type="ECO:0000313" key="3">
    <source>
        <dbReference type="Proteomes" id="UP000322214"/>
    </source>
</evidence>
<dbReference type="SUPFAM" id="SSF88659">
    <property type="entry name" value="Sigma3 and sigma4 domains of RNA polymerase sigma factors"/>
    <property type="match status" value="1"/>
</dbReference>
<sequence>MGFDKEETPPERLTDIRNGNEDAINELWERYGSRIQGIASKYLGAAPRRIMNSEDIKNVAFMSLIGYVNELDPSDPDGISQKGFSYEELKDGIWPIAFGIAKKKALLANRKEKAGKRGGDIERSGIQERVFEDDNSEEPWVLASIEEQMQFLKAYATKSASGDIEQILQLRIEGVSSKEIARELKLSEASVCRRLKELRKALSEFSESSD</sequence>
<dbReference type="KEGG" id="mff:MFFC18_08880"/>
<reference evidence="2 3" key="1">
    <citation type="submission" date="2019-08" db="EMBL/GenBank/DDBJ databases">
        <title>Deep-cultivation of Planctomycetes and their phenomic and genomic characterization uncovers novel biology.</title>
        <authorList>
            <person name="Wiegand S."/>
            <person name="Jogler M."/>
            <person name="Boedeker C."/>
            <person name="Pinto D."/>
            <person name="Vollmers J."/>
            <person name="Rivas-Marin E."/>
            <person name="Kohn T."/>
            <person name="Peeters S.H."/>
            <person name="Heuer A."/>
            <person name="Rast P."/>
            <person name="Oberbeckmann S."/>
            <person name="Bunk B."/>
            <person name="Jeske O."/>
            <person name="Meyerdierks A."/>
            <person name="Storesund J.E."/>
            <person name="Kallscheuer N."/>
            <person name="Luecker S."/>
            <person name="Lage O.M."/>
            <person name="Pohl T."/>
            <person name="Merkel B.J."/>
            <person name="Hornburger P."/>
            <person name="Mueller R.-W."/>
            <person name="Bruemmer F."/>
            <person name="Labrenz M."/>
            <person name="Spormann A.M."/>
            <person name="Op den Camp H."/>
            <person name="Overmann J."/>
            <person name="Amann R."/>
            <person name="Jetten M.S.M."/>
            <person name="Mascher T."/>
            <person name="Medema M.H."/>
            <person name="Devos D.P."/>
            <person name="Kaster A.-K."/>
            <person name="Ovreas L."/>
            <person name="Rohde M."/>
            <person name="Galperin M.Y."/>
            <person name="Jogler C."/>
        </authorList>
    </citation>
    <scope>NUCLEOTIDE SEQUENCE [LARGE SCALE GENOMIC DNA]</scope>
    <source>
        <strain evidence="2 3">FC18</strain>
    </source>
</reference>
<evidence type="ECO:0000259" key="1">
    <source>
        <dbReference type="Pfam" id="PF07638"/>
    </source>
</evidence>
<proteinExistence type="predicted"/>
<keyword evidence="3" id="KW-1185">Reference proteome</keyword>
<dbReference type="Pfam" id="PF07638">
    <property type="entry name" value="Sigma70_ECF"/>
    <property type="match status" value="1"/>
</dbReference>
<dbReference type="InterPro" id="IPR053812">
    <property type="entry name" value="HTH_Sigma70_ECF-like"/>
</dbReference>
<dbReference type="GO" id="GO:0006352">
    <property type="term" value="P:DNA-templated transcription initiation"/>
    <property type="evidence" value="ECO:0007669"/>
    <property type="project" value="InterPro"/>
</dbReference>
<dbReference type="STRING" id="980251.GCA_001642875_02052"/>
<dbReference type="AlphaFoldDB" id="A0A5B9P8T9"/>